<dbReference type="Proteomes" id="UP000293391">
    <property type="component" value="Chromosome"/>
</dbReference>
<reference evidence="2" key="3">
    <citation type="submission" date="2021-06" db="EMBL/GenBank/DDBJ databases">
        <authorList>
            <person name="Diorio-Toth L."/>
        </authorList>
    </citation>
    <scope>NUCLEOTIDE SEQUENCE</scope>
    <source>
        <strain evidence="2">AL_065</strain>
    </source>
</reference>
<dbReference type="RefSeq" id="WP_004646515.1">
    <property type="nucleotide sequence ID" value="NZ_CAADHN010000002.1"/>
</dbReference>
<reference evidence="2" key="2">
    <citation type="journal article" date="2019" name="Nat. Commun.">
        <title>Spatiotemporal dynamics of multidrug resistant bacteria on intensive care unit surfaces.</title>
        <authorList>
            <person name="D'Souza A.W."/>
            <person name="Potter R.F."/>
            <person name="Wallace M."/>
            <person name="Shupe A."/>
            <person name="Patel S."/>
            <person name="Sun X."/>
            <person name="Gul D."/>
            <person name="Kwon J.H."/>
            <person name="Andleeb S."/>
            <person name="Burnham C.D."/>
            <person name="Dantas G."/>
        </authorList>
    </citation>
    <scope>NUCLEOTIDE SEQUENCE</scope>
    <source>
        <strain evidence="2">AL_065</strain>
    </source>
</reference>
<proteinExistence type="predicted"/>
<feature type="transmembrane region" description="Helical" evidence="1">
    <location>
        <begin position="41"/>
        <end position="59"/>
    </location>
</feature>
<feature type="transmembrane region" description="Helical" evidence="1">
    <location>
        <begin position="7"/>
        <end position="29"/>
    </location>
</feature>
<keyword evidence="1" id="KW-0812">Transmembrane</keyword>
<accession>A0AAJ3E3K6</accession>
<keyword evidence="1" id="KW-0472">Membrane</keyword>
<organism evidence="2 3">
    <name type="scientific">Acinetobacter lwoffii</name>
    <dbReference type="NCBI Taxonomy" id="28090"/>
    <lineage>
        <taxon>Bacteria</taxon>
        <taxon>Pseudomonadati</taxon>
        <taxon>Pseudomonadota</taxon>
        <taxon>Gammaproteobacteria</taxon>
        <taxon>Moraxellales</taxon>
        <taxon>Moraxellaceae</taxon>
        <taxon>Acinetobacter</taxon>
    </lineage>
</organism>
<keyword evidence="1" id="KW-1133">Transmembrane helix</keyword>
<protein>
    <submittedName>
        <fullName evidence="2">Uncharacterized protein</fullName>
    </submittedName>
</protein>
<gene>
    <name evidence="2" type="ORF">EVX74_010365</name>
</gene>
<evidence type="ECO:0000313" key="3">
    <source>
        <dbReference type="Proteomes" id="UP000293391"/>
    </source>
</evidence>
<evidence type="ECO:0000313" key="2">
    <source>
        <dbReference type="EMBL" id="QXR06516.1"/>
    </source>
</evidence>
<dbReference type="AlphaFoldDB" id="A0AAJ3E3K6"/>
<reference evidence="2" key="1">
    <citation type="submission" date="2018-10" db="EMBL/GenBank/DDBJ databases">
        <authorList>
            <person name="D'Souza A.W."/>
            <person name="Potter R.F."/>
            <person name="Wallace M."/>
            <person name="Shupe A."/>
            <person name="Patel S."/>
            <person name="Sun S."/>
            <person name="Gul D."/>
            <person name="Kwon J.H."/>
            <person name="Andleeb S."/>
            <person name="Burnham C.-A.D."/>
            <person name="Dantas G."/>
        </authorList>
    </citation>
    <scope>NUCLEOTIDE SEQUENCE</scope>
    <source>
        <strain evidence="2">AL_065</strain>
    </source>
</reference>
<evidence type="ECO:0000256" key="1">
    <source>
        <dbReference type="SAM" id="Phobius"/>
    </source>
</evidence>
<sequence length="127" mass="14309">MKKSENLVATLLAVYAIILVLCIAIYAIFKLLEVDITLATNLLLWSAAIFAPVAVLMTYNSWREQKGSEVVAILAKDITTNILELRTLNNEIFSGFCVSNISFEKSQKNINEFHDLRIQIKKSTRVC</sequence>
<name>A0AAJ3E3K6_ACILW</name>
<dbReference type="EMBL" id="CP078045">
    <property type="protein sequence ID" value="QXR06516.1"/>
    <property type="molecule type" value="Genomic_DNA"/>
</dbReference>